<dbReference type="RefSeq" id="WP_188616360.1">
    <property type="nucleotide sequence ID" value="NZ_BMLV01000001.1"/>
</dbReference>
<reference evidence="2" key="1">
    <citation type="journal article" date="2019" name="Int. J. Syst. Evol. Microbiol.">
        <title>The Global Catalogue of Microorganisms (GCM) 10K type strain sequencing project: providing services to taxonomists for standard genome sequencing and annotation.</title>
        <authorList>
            <consortium name="The Broad Institute Genomics Platform"/>
            <consortium name="The Broad Institute Genome Sequencing Center for Infectious Disease"/>
            <person name="Wu L."/>
            <person name="Ma J."/>
        </authorList>
    </citation>
    <scope>NUCLEOTIDE SEQUENCE [LARGE SCALE GENOMIC DNA]</scope>
    <source>
        <strain evidence="2">CGMCC 1.7656</strain>
    </source>
</reference>
<accession>A0ABQ2NF50</accession>
<dbReference type="PROSITE" id="PS51257">
    <property type="entry name" value="PROKAR_LIPOPROTEIN"/>
    <property type="match status" value="1"/>
</dbReference>
<keyword evidence="2" id="KW-1185">Reference proteome</keyword>
<comment type="caution">
    <text evidence="1">The sequence shown here is derived from an EMBL/GenBank/DDBJ whole genome shotgun (WGS) entry which is preliminary data.</text>
</comment>
<dbReference type="EMBL" id="BMLV01000001">
    <property type="protein sequence ID" value="GGP01782.1"/>
    <property type="molecule type" value="Genomic_DNA"/>
</dbReference>
<organism evidence="1 2">
    <name type="scientific">Cloacibacterium rupense</name>
    <dbReference type="NCBI Taxonomy" id="517423"/>
    <lineage>
        <taxon>Bacteria</taxon>
        <taxon>Pseudomonadati</taxon>
        <taxon>Bacteroidota</taxon>
        <taxon>Flavobacteriia</taxon>
        <taxon>Flavobacteriales</taxon>
        <taxon>Weeksellaceae</taxon>
    </lineage>
</organism>
<sequence>MKNLIKISLFVLPIFLGIYSCDSRDDYDEIESISAFKIDSVKIAQTEMDVFTVQTIKTYSTYPDGCTGFYDYDYERDNFDRYVTTYAYKLKNATCTQATRVEANGFNFRPEARGTYTFKFWNGKDANNNNVWIEKTIVVK</sequence>
<proteinExistence type="predicted"/>
<protein>
    <recommendedName>
        <fullName evidence="3">Lipoprotein</fullName>
    </recommendedName>
</protein>
<gene>
    <name evidence="1" type="ORF">GCM10010992_03540</name>
</gene>
<dbReference type="Proteomes" id="UP000620064">
    <property type="component" value="Unassembled WGS sequence"/>
</dbReference>
<name>A0ABQ2NF50_9FLAO</name>
<evidence type="ECO:0000313" key="2">
    <source>
        <dbReference type="Proteomes" id="UP000620064"/>
    </source>
</evidence>
<evidence type="ECO:0000313" key="1">
    <source>
        <dbReference type="EMBL" id="GGP01782.1"/>
    </source>
</evidence>
<evidence type="ECO:0008006" key="3">
    <source>
        <dbReference type="Google" id="ProtNLM"/>
    </source>
</evidence>